<dbReference type="GO" id="GO:0005737">
    <property type="term" value="C:cytoplasm"/>
    <property type="evidence" value="ECO:0007669"/>
    <property type="project" value="UniProtKB-SubCell"/>
</dbReference>
<dbReference type="GO" id="GO:0061630">
    <property type="term" value="F:ubiquitin protein ligase activity"/>
    <property type="evidence" value="ECO:0007669"/>
    <property type="project" value="UniProtKB-EC"/>
</dbReference>
<evidence type="ECO:0000259" key="16">
    <source>
        <dbReference type="PROSITE" id="PS50089"/>
    </source>
</evidence>
<dbReference type="InterPro" id="IPR056527">
    <property type="entry name" value="WD40_RFWD3"/>
</dbReference>
<dbReference type="Pfam" id="PF23419">
    <property type="entry name" value="WD40_RFWD3"/>
    <property type="match status" value="1"/>
</dbReference>
<dbReference type="AlphaFoldDB" id="A0A139AJZ4"/>
<dbReference type="PANTHER" id="PTHR16047">
    <property type="entry name" value="RFWD3 PROTEIN"/>
    <property type="match status" value="1"/>
</dbReference>
<feature type="domain" description="RING-type" evidence="16">
    <location>
        <begin position="84"/>
        <end position="132"/>
    </location>
</feature>
<evidence type="ECO:0000256" key="2">
    <source>
        <dbReference type="ARBA" id="ARBA00004322"/>
    </source>
</evidence>
<keyword evidence="10" id="KW-0227">DNA damage</keyword>
<dbReference type="CDD" id="cd16450">
    <property type="entry name" value="mRING-C3HGC3_RFWD3"/>
    <property type="match status" value="1"/>
</dbReference>
<keyword evidence="11" id="KW-0833">Ubl conjugation pathway</keyword>
<dbReference type="PANTHER" id="PTHR16047:SF7">
    <property type="entry name" value="E3 UBIQUITIN-PROTEIN LIGASE RFWD3"/>
    <property type="match status" value="1"/>
</dbReference>
<dbReference type="GO" id="GO:0005634">
    <property type="term" value="C:nucleus"/>
    <property type="evidence" value="ECO:0007669"/>
    <property type="project" value="InterPro"/>
</dbReference>
<dbReference type="EMBL" id="KQ965750">
    <property type="protein sequence ID" value="KXS16823.1"/>
    <property type="molecule type" value="Genomic_DNA"/>
</dbReference>
<dbReference type="InterPro" id="IPR037381">
    <property type="entry name" value="RFWD3"/>
</dbReference>
<keyword evidence="7" id="KW-0853">WD repeat</keyword>
<dbReference type="InterPro" id="IPR036322">
    <property type="entry name" value="WD40_repeat_dom_sf"/>
</dbReference>
<evidence type="ECO:0000256" key="7">
    <source>
        <dbReference type="ARBA" id="ARBA00022574"/>
    </source>
</evidence>
<dbReference type="Pfam" id="PF13639">
    <property type="entry name" value="zf-RING_2"/>
    <property type="match status" value="1"/>
</dbReference>
<dbReference type="Gene3D" id="3.30.40.10">
    <property type="entry name" value="Zinc/RING finger domain, C3HC4 (zinc finger)"/>
    <property type="match status" value="1"/>
</dbReference>
<feature type="region of interest" description="Disordered" evidence="15">
    <location>
        <begin position="19"/>
        <end position="41"/>
    </location>
</feature>
<dbReference type="EC" id="2.3.2.27" evidence="5"/>
<evidence type="ECO:0000256" key="5">
    <source>
        <dbReference type="ARBA" id="ARBA00012483"/>
    </source>
</evidence>
<dbReference type="GO" id="GO:0008270">
    <property type="term" value="F:zinc ion binding"/>
    <property type="evidence" value="ECO:0007669"/>
    <property type="project" value="UniProtKB-KW"/>
</dbReference>
<keyword evidence="9" id="KW-0677">Repeat</keyword>
<evidence type="ECO:0000256" key="6">
    <source>
        <dbReference type="ARBA" id="ARBA00022490"/>
    </source>
</evidence>
<dbReference type="SUPFAM" id="SSF50978">
    <property type="entry name" value="WD40 repeat-like"/>
    <property type="match status" value="1"/>
</dbReference>
<keyword evidence="18" id="KW-1185">Reference proteome</keyword>
<dbReference type="Gene3D" id="2.130.10.10">
    <property type="entry name" value="YVTN repeat-like/Quinoprotein amine dehydrogenase"/>
    <property type="match status" value="1"/>
</dbReference>
<organism evidence="17 18">
    <name type="scientific">Gonapodya prolifera (strain JEL478)</name>
    <name type="common">Monoblepharis prolifera</name>
    <dbReference type="NCBI Taxonomy" id="1344416"/>
    <lineage>
        <taxon>Eukaryota</taxon>
        <taxon>Fungi</taxon>
        <taxon>Fungi incertae sedis</taxon>
        <taxon>Chytridiomycota</taxon>
        <taxon>Chytridiomycota incertae sedis</taxon>
        <taxon>Monoblepharidomycetes</taxon>
        <taxon>Monoblepharidales</taxon>
        <taxon>Gonapodyaceae</taxon>
        <taxon>Gonapodya</taxon>
    </lineage>
</organism>
<evidence type="ECO:0000256" key="1">
    <source>
        <dbReference type="ARBA" id="ARBA00000900"/>
    </source>
</evidence>
<keyword evidence="6" id="KW-0963">Cytoplasm</keyword>
<evidence type="ECO:0000313" key="18">
    <source>
        <dbReference type="Proteomes" id="UP000070544"/>
    </source>
</evidence>
<evidence type="ECO:0000256" key="3">
    <source>
        <dbReference type="ARBA" id="ARBA00004496"/>
    </source>
</evidence>
<dbReference type="PROSITE" id="PS50089">
    <property type="entry name" value="ZF_RING_2"/>
    <property type="match status" value="1"/>
</dbReference>
<dbReference type="InterPro" id="IPR001841">
    <property type="entry name" value="Znf_RING"/>
</dbReference>
<dbReference type="SUPFAM" id="SSF57850">
    <property type="entry name" value="RING/U-box"/>
    <property type="match status" value="1"/>
</dbReference>
<keyword evidence="14" id="KW-0862">Zinc</keyword>
<keyword evidence="14" id="KW-0479">Metal-binding</keyword>
<reference evidence="17 18" key="1">
    <citation type="journal article" date="2015" name="Genome Biol. Evol.">
        <title>Phylogenomic analyses indicate that early fungi evolved digesting cell walls of algal ancestors of land plants.</title>
        <authorList>
            <person name="Chang Y."/>
            <person name="Wang S."/>
            <person name="Sekimoto S."/>
            <person name="Aerts A.L."/>
            <person name="Choi C."/>
            <person name="Clum A."/>
            <person name="LaButti K.M."/>
            <person name="Lindquist E.A."/>
            <person name="Yee Ngan C."/>
            <person name="Ohm R.A."/>
            <person name="Salamov A.A."/>
            <person name="Grigoriev I.V."/>
            <person name="Spatafora J.W."/>
            <person name="Berbee M.L."/>
        </authorList>
    </citation>
    <scope>NUCLEOTIDE SEQUENCE [LARGE SCALE GENOMIC DNA]</scope>
    <source>
        <strain evidence="17 18">JEL478</strain>
    </source>
</reference>
<keyword evidence="14" id="KW-0863">Zinc-finger</keyword>
<dbReference type="InterPro" id="IPR013083">
    <property type="entry name" value="Znf_RING/FYVE/PHD"/>
</dbReference>
<evidence type="ECO:0000256" key="11">
    <source>
        <dbReference type="ARBA" id="ARBA00022786"/>
    </source>
</evidence>
<evidence type="ECO:0000256" key="4">
    <source>
        <dbReference type="ARBA" id="ARBA00004906"/>
    </source>
</evidence>
<sequence>MDVKRDRFAFVFAEKTAAEAESTDIGQYEDPTPQPDSALPGWTASYAPLGNADVEGKPRDVVEAQHVHGDTGVQANEDADAHTCIICSSPWSNAGSHRIVSLKCGHLFGFCCIEKWLRVDKKKKGMKTCPLCAEPAAVTHIRPIIATRVVAKDDLELRRTREQLEHVQKQYNTLIRENAALKLTIQAEKNTTADLKRKNQALEGELSWLRNNGPAKRHKANHVEDAADLERDDTEKQNEQTADDNPAQHELVASPRFSFTESLTFPPEYTCPRVLSHDPITNVLFVSVEEPQRQRHGLMKVNLYDSLRTEFIPVHSKQIRDCNLHPLEGGMALTASVDKSLKLTHTHSNTVVATFNVDKPAWSCCWHGSDPNYIYAGLVSNCITVFDIRKPATSLMVVGGDATGGPGKAIHSLSFVASGDGRSAGLIGANLETVFMSNCVETLGSSHLRSRTISRLSDWLGNCTSMSFDSASDSLVATFRNPGTMTASHRLGKLCVANDATLKNFGEVGRSPVGTSITRSSLFTIKHSTGESTILATGDYSQSRLQIWDLSNKIQNDDLVSTHDEYYDLPLYPGATVLDAALCKTKSSPLLACLTQSSVHLFGVTL</sequence>
<evidence type="ECO:0000256" key="14">
    <source>
        <dbReference type="PROSITE-ProRule" id="PRU00175"/>
    </source>
</evidence>
<dbReference type="SMART" id="SM00184">
    <property type="entry name" value="RING"/>
    <property type="match status" value="1"/>
</dbReference>
<feature type="region of interest" description="Disordered" evidence="15">
    <location>
        <begin position="207"/>
        <end position="251"/>
    </location>
</feature>
<proteinExistence type="predicted"/>
<keyword evidence="12" id="KW-0234">DNA repair</keyword>
<evidence type="ECO:0000256" key="8">
    <source>
        <dbReference type="ARBA" id="ARBA00022679"/>
    </source>
</evidence>
<comment type="subcellular location">
    <subcellularLocation>
        <location evidence="3">Cytoplasm</location>
    </subcellularLocation>
    <subcellularLocation>
        <location evidence="2">Nucleus</location>
        <location evidence="2">PML body</location>
    </subcellularLocation>
</comment>
<dbReference type="GO" id="GO:0016567">
    <property type="term" value="P:protein ubiquitination"/>
    <property type="evidence" value="ECO:0007669"/>
    <property type="project" value="InterPro"/>
</dbReference>
<evidence type="ECO:0000256" key="13">
    <source>
        <dbReference type="ARBA" id="ARBA00023242"/>
    </source>
</evidence>
<name>A0A139AJZ4_GONPJ</name>
<accession>A0A139AJZ4</accession>
<dbReference type="STRING" id="1344416.A0A139AJZ4"/>
<protein>
    <recommendedName>
        <fullName evidence="5">RING-type E3 ubiquitin transferase</fullName>
        <ecNumber evidence="5">2.3.2.27</ecNumber>
    </recommendedName>
</protein>
<evidence type="ECO:0000313" key="17">
    <source>
        <dbReference type="EMBL" id="KXS16823.1"/>
    </source>
</evidence>
<dbReference type="OrthoDB" id="8062037at2759"/>
<comment type="pathway">
    <text evidence="4">Protein modification; protein ubiquitination.</text>
</comment>
<evidence type="ECO:0000256" key="12">
    <source>
        <dbReference type="ARBA" id="ARBA00023204"/>
    </source>
</evidence>
<comment type="catalytic activity">
    <reaction evidence="1">
        <text>S-ubiquitinyl-[E2 ubiquitin-conjugating enzyme]-L-cysteine + [acceptor protein]-L-lysine = [E2 ubiquitin-conjugating enzyme]-L-cysteine + N(6)-ubiquitinyl-[acceptor protein]-L-lysine.</text>
        <dbReference type="EC" id="2.3.2.27"/>
    </reaction>
</comment>
<dbReference type="InterPro" id="IPR015943">
    <property type="entry name" value="WD40/YVTN_repeat-like_dom_sf"/>
</dbReference>
<gene>
    <name evidence="17" type="ORF">M427DRAFT_285688</name>
</gene>
<feature type="compositionally biased region" description="Basic and acidic residues" evidence="15">
    <location>
        <begin position="221"/>
        <end position="238"/>
    </location>
</feature>
<keyword evidence="8" id="KW-0808">Transferase</keyword>
<evidence type="ECO:0000256" key="15">
    <source>
        <dbReference type="SAM" id="MobiDB-lite"/>
    </source>
</evidence>
<keyword evidence="13" id="KW-0539">Nucleus</keyword>
<evidence type="ECO:0000256" key="9">
    <source>
        <dbReference type="ARBA" id="ARBA00022737"/>
    </source>
</evidence>
<dbReference type="Proteomes" id="UP000070544">
    <property type="component" value="Unassembled WGS sequence"/>
</dbReference>
<evidence type="ECO:0000256" key="10">
    <source>
        <dbReference type="ARBA" id="ARBA00022763"/>
    </source>
</evidence>
<dbReference type="SMART" id="SM00320">
    <property type="entry name" value="WD40"/>
    <property type="match status" value="3"/>
</dbReference>
<dbReference type="InterPro" id="IPR001680">
    <property type="entry name" value="WD40_rpt"/>
</dbReference>
<dbReference type="GO" id="GO:0036297">
    <property type="term" value="P:interstrand cross-link repair"/>
    <property type="evidence" value="ECO:0007669"/>
    <property type="project" value="InterPro"/>
</dbReference>